<evidence type="ECO:0000256" key="1">
    <source>
        <dbReference type="SAM" id="MobiDB-lite"/>
    </source>
</evidence>
<protein>
    <submittedName>
        <fullName evidence="2">Uncharacterized protein</fullName>
    </submittedName>
</protein>
<feature type="region of interest" description="Disordered" evidence="1">
    <location>
        <begin position="31"/>
        <end position="52"/>
    </location>
</feature>
<sequence length="101" mass="11261">MKVVRLSCTASETTTATTTSEAAVVEYIASGRSPGRTRAHTEQQQQQQQQRRRLPYQLFSLCASSQERRSRAIAKTRLIRVLFSGFAAHGLYETAETPADN</sequence>
<organism evidence="2 3">
    <name type="scientific">Trichomalopsis sarcophagae</name>
    <dbReference type="NCBI Taxonomy" id="543379"/>
    <lineage>
        <taxon>Eukaryota</taxon>
        <taxon>Metazoa</taxon>
        <taxon>Ecdysozoa</taxon>
        <taxon>Arthropoda</taxon>
        <taxon>Hexapoda</taxon>
        <taxon>Insecta</taxon>
        <taxon>Pterygota</taxon>
        <taxon>Neoptera</taxon>
        <taxon>Endopterygota</taxon>
        <taxon>Hymenoptera</taxon>
        <taxon>Apocrita</taxon>
        <taxon>Proctotrupomorpha</taxon>
        <taxon>Chalcidoidea</taxon>
        <taxon>Pteromalidae</taxon>
        <taxon>Pteromalinae</taxon>
        <taxon>Trichomalopsis</taxon>
    </lineage>
</organism>
<evidence type="ECO:0000313" key="3">
    <source>
        <dbReference type="Proteomes" id="UP000215335"/>
    </source>
</evidence>
<name>A0A232ESQ7_9HYME</name>
<keyword evidence="3" id="KW-1185">Reference proteome</keyword>
<proteinExistence type="predicted"/>
<evidence type="ECO:0000313" key="2">
    <source>
        <dbReference type="EMBL" id="OXU21347.1"/>
    </source>
</evidence>
<gene>
    <name evidence="2" type="ORF">TSAR_011080</name>
</gene>
<dbReference type="EMBL" id="NNAY01002408">
    <property type="protein sequence ID" value="OXU21347.1"/>
    <property type="molecule type" value="Genomic_DNA"/>
</dbReference>
<reference evidence="2 3" key="1">
    <citation type="journal article" date="2017" name="Curr. Biol.">
        <title>The Evolution of Venom by Co-option of Single-Copy Genes.</title>
        <authorList>
            <person name="Martinson E.O."/>
            <person name="Mrinalini"/>
            <person name="Kelkar Y.D."/>
            <person name="Chang C.H."/>
            <person name="Werren J.H."/>
        </authorList>
    </citation>
    <scope>NUCLEOTIDE SEQUENCE [LARGE SCALE GENOMIC DNA]</scope>
    <source>
        <strain evidence="2 3">Alberta</strain>
        <tissue evidence="2">Whole body</tissue>
    </source>
</reference>
<dbReference type="Proteomes" id="UP000215335">
    <property type="component" value="Unassembled WGS sequence"/>
</dbReference>
<dbReference type="AlphaFoldDB" id="A0A232ESQ7"/>
<comment type="caution">
    <text evidence="2">The sequence shown here is derived from an EMBL/GenBank/DDBJ whole genome shotgun (WGS) entry which is preliminary data.</text>
</comment>
<accession>A0A232ESQ7</accession>
<feature type="non-terminal residue" evidence="2">
    <location>
        <position position="101"/>
    </location>
</feature>